<keyword evidence="2" id="KW-1185">Reference proteome</keyword>
<dbReference type="Proteomes" id="UP001202134">
    <property type="component" value="Unassembled WGS sequence"/>
</dbReference>
<proteinExistence type="predicted"/>
<reference evidence="1 2" key="1">
    <citation type="submission" date="2022-01" db="EMBL/GenBank/DDBJ databases">
        <title>Whole genome-based taxonomy of the Shewanellaceae.</title>
        <authorList>
            <person name="Martin-Rodriguez A.J."/>
        </authorList>
    </citation>
    <scope>NUCLEOTIDE SEQUENCE [LARGE SCALE GENOMIC DNA]</scope>
    <source>
        <strain evidence="1 2">DSM 24955</strain>
    </source>
</reference>
<protein>
    <recommendedName>
        <fullName evidence="3">Mobilization protein</fullName>
    </recommendedName>
</protein>
<accession>A0ABT0KWP1</accession>
<dbReference type="EMBL" id="JAKIKU010000030">
    <property type="protein sequence ID" value="MCL1047981.1"/>
    <property type="molecule type" value="Genomic_DNA"/>
</dbReference>
<name>A0ABT0KWP1_9GAMM</name>
<evidence type="ECO:0008006" key="3">
    <source>
        <dbReference type="Google" id="ProtNLM"/>
    </source>
</evidence>
<evidence type="ECO:0000313" key="2">
    <source>
        <dbReference type="Proteomes" id="UP001202134"/>
    </source>
</evidence>
<comment type="caution">
    <text evidence="1">The sequence shown here is derived from an EMBL/GenBank/DDBJ whole genome shotgun (WGS) entry which is preliminary data.</text>
</comment>
<organism evidence="1 2">
    <name type="scientific">Shewanella electrodiphila</name>
    <dbReference type="NCBI Taxonomy" id="934143"/>
    <lineage>
        <taxon>Bacteria</taxon>
        <taxon>Pseudomonadati</taxon>
        <taxon>Pseudomonadota</taxon>
        <taxon>Gammaproteobacteria</taxon>
        <taxon>Alteromonadales</taxon>
        <taxon>Shewanellaceae</taxon>
        <taxon>Shewanella</taxon>
    </lineage>
</organism>
<gene>
    <name evidence="1" type="ORF">L2737_22050</name>
</gene>
<dbReference type="RefSeq" id="WP_248957118.1">
    <property type="nucleotide sequence ID" value="NZ_JAKIKU010000030.1"/>
</dbReference>
<evidence type="ECO:0000313" key="1">
    <source>
        <dbReference type="EMBL" id="MCL1047981.1"/>
    </source>
</evidence>
<sequence length="109" mass="12246">MKRQNYNDILAQTISTTDNAMLTIEQKLARNEAERKRLMAKKNSLETGQKVIIGGMFLSLAKTNTGIAKFILENASTHITRPADIKRIEPLLEELKQAMVSDTNENNSL</sequence>